<dbReference type="PANTHER" id="PTHR43066:SF26">
    <property type="entry name" value="RHOMBOID PROTEASE GLPG"/>
    <property type="match status" value="1"/>
</dbReference>
<dbReference type="PANTHER" id="PTHR43066">
    <property type="entry name" value="RHOMBOID-RELATED PROTEIN"/>
    <property type="match status" value="1"/>
</dbReference>
<feature type="transmembrane region" description="Helical" evidence="7">
    <location>
        <begin position="154"/>
        <end position="172"/>
    </location>
</feature>
<keyword evidence="4 7" id="KW-0812">Transmembrane</keyword>
<feature type="transmembrane region" description="Helical" evidence="7">
    <location>
        <begin position="122"/>
        <end position="142"/>
    </location>
</feature>
<gene>
    <name evidence="9" type="primary">rrtA</name>
    <name evidence="9" type="ORF">Q3M24_19445</name>
</gene>
<reference evidence="9" key="1">
    <citation type="journal article" date="2024" name="Syst. Appl. Microbiol.">
        <title>First single-strain enrichments of Electrothrix cable bacteria, description of E. aestuarii sp. nov. and E. rattekaaiensis sp. nov., and proposal of a cable bacteria taxonomy following the rules of the SeqCode.</title>
        <authorList>
            <person name="Plum-Jensen L.E."/>
            <person name="Schramm A."/>
            <person name="Marshall I.P.G."/>
        </authorList>
    </citation>
    <scope>NUCLEOTIDE SEQUENCE</scope>
    <source>
        <strain evidence="9">Rat1</strain>
    </source>
</reference>
<reference evidence="9" key="2">
    <citation type="submission" date="2024-06" db="EMBL/GenBank/DDBJ databases">
        <authorList>
            <person name="Plum-Jensen L.E."/>
            <person name="Schramm A."/>
            <person name="Marshall I.P.G."/>
        </authorList>
    </citation>
    <scope>NUCLEOTIDE SEQUENCE</scope>
    <source>
        <strain evidence="9">Rat1</strain>
    </source>
</reference>
<comment type="subcellular location">
    <subcellularLocation>
        <location evidence="1">Membrane</location>
        <topology evidence="1">Multi-pass membrane protein</topology>
    </subcellularLocation>
</comment>
<dbReference type="GO" id="GO:0016020">
    <property type="term" value="C:membrane"/>
    <property type="evidence" value="ECO:0007669"/>
    <property type="project" value="UniProtKB-SubCell"/>
</dbReference>
<evidence type="ECO:0000256" key="5">
    <source>
        <dbReference type="ARBA" id="ARBA00022989"/>
    </source>
</evidence>
<dbReference type="Gene3D" id="1.20.1540.10">
    <property type="entry name" value="Rhomboid-like"/>
    <property type="match status" value="1"/>
</dbReference>
<feature type="transmembrane region" description="Helical" evidence="7">
    <location>
        <begin position="61"/>
        <end position="90"/>
    </location>
</feature>
<sequence>MAKKEQAILNNILNDNKESAPGVFLPVLTLVFLVLSFLGSVSPQLRALWILDRNALGQGEFWRIFSCHLVHFSPTHLFYNLLVFACAGWLVEKQNRLLFLLFYMLTAGAVSATLLWRYPNMGYYGGLSGVTCGFLLYSAFLLREHSGPWQRAGWLLLIALPLKVGLEFWHQGSILPYPDKQDFITMPLSHLAGMAAAIACFAVSWFRSLPVKVCRSLGRVR</sequence>
<keyword evidence="2" id="KW-1003">Cell membrane</keyword>
<feature type="transmembrane region" description="Helical" evidence="7">
    <location>
        <begin position="184"/>
        <end position="206"/>
    </location>
</feature>
<evidence type="ECO:0000256" key="7">
    <source>
        <dbReference type="SAM" id="Phobius"/>
    </source>
</evidence>
<keyword evidence="3" id="KW-0997">Cell inner membrane</keyword>
<keyword evidence="6 7" id="KW-0472">Membrane</keyword>
<name>A0AAU8LTI4_9BACT</name>
<evidence type="ECO:0000256" key="4">
    <source>
        <dbReference type="ARBA" id="ARBA00022692"/>
    </source>
</evidence>
<dbReference type="SUPFAM" id="SSF144091">
    <property type="entry name" value="Rhomboid-like"/>
    <property type="match status" value="1"/>
</dbReference>
<feature type="transmembrane region" description="Helical" evidence="7">
    <location>
        <begin position="21"/>
        <end position="41"/>
    </location>
</feature>
<feature type="transmembrane region" description="Helical" evidence="7">
    <location>
        <begin position="97"/>
        <end position="116"/>
    </location>
</feature>
<dbReference type="Pfam" id="PF01694">
    <property type="entry name" value="Rhomboid"/>
    <property type="match status" value="1"/>
</dbReference>
<feature type="domain" description="Peptidase S54 rhomboid" evidence="8">
    <location>
        <begin position="59"/>
        <end position="202"/>
    </location>
</feature>
<evidence type="ECO:0000259" key="8">
    <source>
        <dbReference type="Pfam" id="PF01694"/>
    </source>
</evidence>
<dbReference type="InterPro" id="IPR022764">
    <property type="entry name" value="Peptidase_S54_rhomboid_dom"/>
</dbReference>
<evidence type="ECO:0000256" key="6">
    <source>
        <dbReference type="ARBA" id="ARBA00023136"/>
    </source>
</evidence>
<dbReference type="GO" id="GO:0004252">
    <property type="term" value="F:serine-type endopeptidase activity"/>
    <property type="evidence" value="ECO:0007669"/>
    <property type="project" value="InterPro"/>
</dbReference>
<keyword evidence="5 7" id="KW-1133">Transmembrane helix</keyword>
<dbReference type="EC" id="3.4.21.-" evidence="9"/>
<evidence type="ECO:0000313" key="9">
    <source>
        <dbReference type="EMBL" id="XCN72444.1"/>
    </source>
</evidence>
<dbReference type="InterPro" id="IPR035952">
    <property type="entry name" value="Rhomboid-like_sf"/>
</dbReference>
<keyword evidence="9" id="KW-0378">Hydrolase</keyword>
<evidence type="ECO:0000256" key="1">
    <source>
        <dbReference type="ARBA" id="ARBA00004141"/>
    </source>
</evidence>
<dbReference type="InterPro" id="IPR023826">
    <property type="entry name" value="Rhom-like_SP_proteobac"/>
</dbReference>
<proteinExistence type="predicted"/>
<dbReference type="AlphaFoldDB" id="A0AAU8LTI4"/>
<dbReference type="NCBIfam" id="TIGR03902">
    <property type="entry name" value="rhom_GG_sort"/>
    <property type="match status" value="1"/>
</dbReference>
<dbReference type="EMBL" id="CP159373">
    <property type="protein sequence ID" value="XCN72444.1"/>
    <property type="molecule type" value="Genomic_DNA"/>
</dbReference>
<evidence type="ECO:0000256" key="2">
    <source>
        <dbReference type="ARBA" id="ARBA00022475"/>
    </source>
</evidence>
<evidence type="ECO:0000256" key="3">
    <source>
        <dbReference type="ARBA" id="ARBA00022519"/>
    </source>
</evidence>
<dbReference type="KEGG" id="eaj:Q3M24_19445"/>
<protein>
    <submittedName>
        <fullName evidence="9">Rhombosortase</fullName>
        <ecNumber evidence="9">3.4.21.-</ecNumber>
    </submittedName>
</protein>
<accession>A0AAU8LTI4</accession>
<organism evidence="9">
    <name type="scientific">Candidatus Electrothrix aestuarii</name>
    <dbReference type="NCBI Taxonomy" id="3062594"/>
    <lineage>
        <taxon>Bacteria</taxon>
        <taxon>Pseudomonadati</taxon>
        <taxon>Thermodesulfobacteriota</taxon>
        <taxon>Desulfobulbia</taxon>
        <taxon>Desulfobulbales</taxon>
        <taxon>Desulfobulbaceae</taxon>
        <taxon>Candidatus Electrothrix</taxon>
    </lineage>
</organism>